<protein>
    <submittedName>
        <fullName evidence="1">DUF3996 domain-containing protein</fullName>
    </submittedName>
</protein>
<proteinExistence type="predicted"/>
<dbReference type="EMBL" id="DTLI01000176">
    <property type="protein sequence ID" value="HHS52684.1"/>
    <property type="molecule type" value="Genomic_DNA"/>
</dbReference>
<dbReference type="Pfam" id="PF13161">
    <property type="entry name" value="DUF3996"/>
    <property type="match status" value="1"/>
</dbReference>
<evidence type="ECO:0000313" key="1">
    <source>
        <dbReference type="EMBL" id="HHS52684.1"/>
    </source>
</evidence>
<sequence length="154" mass="17342">MISIAIFLSFSALSAQDKGFGIGVILGEPTGLSIKFWTSYNTAVDIAQAWSFVDGNALHLHSDFLLHNFGLIKLDFDKLPIYYGIGGRIKFVEVEDNKNDKHKFQLGVRIPVGLNYLPSKIPFDFFFEIVPLLDLIPKTDFTINGGIGFRYFFQ</sequence>
<dbReference type="AlphaFoldDB" id="A0A7C6AAR9"/>
<accession>A0A7C6AAR9</accession>
<name>A0A7C6AAR9_UNCW3</name>
<gene>
    <name evidence="1" type="ORF">ENW73_07465</name>
</gene>
<reference evidence="1" key="1">
    <citation type="journal article" date="2020" name="mSystems">
        <title>Genome- and Community-Level Interaction Insights into Carbon Utilization and Element Cycling Functions of Hydrothermarchaeota in Hydrothermal Sediment.</title>
        <authorList>
            <person name="Zhou Z."/>
            <person name="Liu Y."/>
            <person name="Xu W."/>
            <person name="Pan J."/>
            <person name="Luo Z.H."/>
            <person name="Li M."/>
        </authorList>
    </citation>
    <scope>NUCLEOTIDE SEQUENCE [LARGE SCALE GENOMIC DNA]</scope>
    <source>
        <strain evidence="1">SpSt-876</strain>
    </source>
</reference>
<organism evidence="1">
    <name type="scientific">candidate division WOR-3 bacterium</name>
    <dbReference type="NCBI Taxonomy" id="2052148"/>
    <lineage>
        <taxon>Bacteria</taxon>
        <taxon>Bacteria division WOR-3</taxon>
    </lineage>
</organism>
<comment type="caution">
    <text evidence="1">The sequence shown here is derived from an EMBL/GenBank/DDBJ whole genome shotgun (WGS) entry which is preliminary data.</text>
</comment>
<dbReference type="InterPro" id="IPR016489">
    <property type="entry name" value="BAPKO_0422-like"/>
</dbReference>